<name>A0ACC3CVS7_9PEZI</name>
<proteinExistence type="predicted"/>
<accession>A0ACC3CVS7</accession>
<evidence type="ECO:0000313" key="1">
    <source>
        <dbReference type="EMBL" id="KAK3045208.1"/>
    </source>
</evidence>
<feature type="non-terminal residue" evidence="1">
    <location>
        <position position="1"/>
    </location>
</feature>
<gene>
    <name evidence="1" type="ORF">LTS18_014322</name>
</gene>
<dbReference type="EMBL" id="JAWDJW010010891">
    <property type="protein sequence ID" value="KAK3045208.1"/>
    <property type="molecule type" value="Genomic_DNA"/>
</dbReference>
<keyword evidence="2" id="KW-1185">Reference proteome</keyword>
<protein>
    <submittedName>
        <fullName evidence="1">Uncharacterized protein</fullName>
    </submittedName>
</protein>
<comment type="caution">
    <text evidence="1">The sequence shown here is derived from an EMBL/GenBank/DDBJ whole genome shotgun (WGS) entry which is preliminary data.</text>
</comment>
<organism evidence="1 2">
    <name type="scientific">Coniosporium uncinatum</name>
    <dbReference type="NCBI Taxonomy" id="93489"/>
    <lineage>
        <taxon>Eukaryota</taxon>
        <taxon>Fungi</taxon>
        <taxon>Dikarya</taxon>
        <taxon>Ascomycota</taxon>
        <taxon>Pezizomycotina</taxon>
        <taxon>Dothideomycetes</taxon>
        <taxon>Dothideomycetes incertae sedis</taxon>
        <taxon>Coniosporium</taxon>
    </lineage>
</organism>
<evidence type="ECO:0000313" key="2">
    <source>
        <dbReference type="Proteomes" id="UP001186974"/>
    </source>
</evidence>
<sequence>DLYDSVYGQARRLVERQSQMMPFATSSGFTHMLKHLAPDYVYVSESLSGGSGENITAVKGWVGQIVVVVGADGGALGGLVDTEDESYGREEKGEKWWQNAEMVGLGKGVEIVDSAKVGEDFDRRVGGRD</sequence>
<reference evidence="1" key="1">
    <citation type="submission" date="2024-09" db="EMBL/GenBank/DDBJ databases">
        <title>Black Yeasts Isolated from many extreme environments.</title>
        <authorList>
            <person name="Coleine C."/>
            <person name="Stajich J.E."/>
            <person name="Selbmann L."/>
        </authorList>
    </citation>
    <scope>NUCLEOTIDE SEQUENCE</scope>
    <source>
        <strain evidence="1">CCFEE 5737</strain>
    </source>
</reference>
<dbReference type="Proteomes" id="UP001186974">
    <property type="component" value="Unassembled WGS sequence"/>
</dbReference>